<dbReference type="RefSeq" id="WP_248601758.1">
    <property type="nucleotide sequence ID" value="NZ_CAXMLZ010000002.1"/>
</dbReference>
<sequence length="287" mass="32533">MNNYKNNYFKLFFLSLLLPFMFVVSAHANNKPQKLVSVVKADYQIHQGKFSNSSAKQVFHRDFLVKKAFTSNNQKYYWLVSLKKHSEIGYINKRATATENQTKLLKVPYISQYKPVFAPWGCAATSMAMLLGSRGKHVDLKYAQNHLPMQPTPGGQKGNVYTGAGFGYVIKPGSLANYAKKWSKNVYNISSAKLSVNNIKKYVQGGQPVLFYGFSSYQKPGDYVRNHCKVITGYKNHQFRVNDPLYYSKHAKAGAGGKNMKYDRGAIAWEPLSAFSKEYNRKAITIK</sequence>
<dbReference type="EMBL" id="JAJIAO010000004">
    <property type="protein sequence ID" value="MCK8624871.1"/>
    <property type="molecule type" value="Genomic_DNA"/>
</dbReference>
<dbReference type="PANTHER" id="PTHR37806">
    <property type="entry name" value="LMO0724 PROTEIN"/>
    <property type="match status" value="1"/>
</dbReference>
<dbReference type="Proteomes" id="UP001522905">
    <property type="component" value="Unassembled WGS sequence"/>
</dbReference>
<evidence type="ECO:0000313" key="4">
    <source>
        <dbReference type="Proteomes" id="UP001522905"/>
    </source>
</evidence>
<organism evidence="3 4">
    <name type="scientific">Apilactobacillus xinyiensis</name>
    <dbReference type="NCBI Taxonomy" id="2841032"/>
    <lineage>
        <taxon>Bacteria</taxon>
        <taxon>Bacillati</taxon>
        <taxon>Bacillota</taxon>
        <taxon>Bacilli</taxon>
        <taxon>Lactobacillales</taxon>
        <taxon>Lactobacillaceae</taxon>
        <taxon>Apilactobacillus</taxon>
    </lineage>
</organism>
<feature type="chain" id="PRO_5046191133" evidence="1">
    <location>
        <begin position="29"/>
        <end position="287"/>
    </location>
</feature>
<evidence type="ECO:0000256" key="1">
    <source>
        <dbReference type="SAM" id="SignalP"/>
    </source>
</evidence>
<reference evidence="3 4" key="1">
    <citation type="submission" date="2021-11" db="EMBL/GenBank/DDBJ databases">
        <title>Comparative genomics of bee honey and flower isolates.</title>
        <authorList>
            <person name="Bechtner J.D."/>
            <person name="Gallus M.K."/>
            <person name="Ehrmann M."/>
        </authorList>
    </citation>
    <scope>NUCLEOTIDE SEQUENCE [LARGE SCALE GENOMIC DNA]</scope>
    <source>
        <strain evidence="3 4">M161</strain>
    </source>
</reference>
<dbReference type="Pfam" id="PF13529">
    <property type="entry name" value="Peptidase_C39_2"/>
    <property type="match status" value="1"/>
</dbReference>
<evidence type="ECO:0000259" key="2">
    <source>
        <dbReference type="Pfam" id="PF13529"/>
    </source>
</evidence>
<proteinExistence type="predicted"/>
<keyword evidence="4" id="KW-1185">Reference proteome</keyword>
<keyword evidence="1" id="KW-0732">Signal</keyword>
<comment type="caution">
    <text evidence="3">The sequence shown here is derived from an EMBL/GenBank/DDBJ whole genome shotgun (WGS) entry which is preliminary data.</text>
</comment>
<gene>
    <name evidence="3" type="ORF">LNP07_05000</name>
</gene>
<feature type="domain" description="Peptidase C39-like" evidence="2">
    <location>
        <begin position="105"/>
        <end position="244"/>
    </location>
</feature>
<name>A0ABT0I2D1_9LACO</name>
<dbReference type="PANTHER" id="PTHR37806:SF1">
    <property type="entry name" value="PEPTIDASE C39-LIKE DOMAIN-CONTAINING PROTEIN"/>
    <property type="match status" value="1"/>
</dbReference>
<dbReference type="Gene3D" id="3.90.70.10">
    <property type="entry name" value="Cysteine proteinases"/>
    <property type="match status" value="1"/>
</dbReference>
<feature type="signal peptide" evidence="1">
    <location>
        <begin position="1"/>
        <end position="28"/>
    </location>
</feature>
<dbReference type="InterPro" id="IPR039564">
    <property type="entry name" value="Peptidase_C39-like"/>
</dbReference>
<accession>A0ABT0I2D1</accession>
<protein>
    <submittedName>
        <fullName evidence="3">C39 family peptidase</fullName>
    </submittedName>
</protein>
<evidence type="ECO:0000313" key="3">
    <source>
        <dbReference type="EMBL" id="MCK8624871.1"/>
    </source>
</evidence>